<feature type="domain" description="RNA polymerase sigma factor 70 region 4 type 2" evidence="7">
    <location>
        <begin position="107"/>
        <end position="159"/>
    </location>
</feature>
<keyword evidence="5" id="KW-1133">Transmembrane helix</keyword>
<keyword evidence="4" id="KW-0804">Transcription</keyword>
<dbReference type="InterPro" id="IPR013325">
    <property type="entry name" value="RNA_pol_sigma_r2"/>
</dbReference>
<dbReference type="InterPro" id="IPR007627">
    <property type="entry name" value="RNA_pol_sigma70_r2"/>
</dbReference>
<dbReference type="Proteomes" id="UP000280960">
    <property type="component" value="Chromosome"/>
</dbReference>
<dbReference type="InterPro" id="IPR013249">
    <property type="entry name" value="RNA_pol_sigma70_r4_t2"/>
</dbReference>
<evidence type="ECO:0000259" key="6">
    <source>
        <dbReference type="Pfam" id="PF04542"/>
    </source>
</evidence>
<dbReference type="GO" id="GO:0016987">
    <property type="term" value="F:sigma factor activity"/>
    <property type="evidence" value="ECO:0007669"/>
    <property type="project" value="UniProtKB-KW"/>
</dbReference>
<protein>
    <submittedName>
        <fullName evidence="9">Sigma-70 family RNA polymerase sigma factor</fullName>
    </submittedName>
</protein>
<feature type="domain" description="RNA polymerase sigma-70 region 2" evidence="6">
    <location>
        <begin position="10"/>
        <end position="77"/>
    </location>
</feature>
<evidence type="ECO:0000256" key="5">
    <source>
        <dbReference type="SAM" id="Phobius"/>
    </source>
</evidence>
<dbReference type="EMBL" id="CP033169">
    <property type="protein sequence ID" value="AYO29464.1"/>
    <property type="molecule type" value="Genomic_DNA"/>
</dbReference>
<keyword evidence="3" id="KW-0731">Sigma factor</keyword>
<proteinExistence type="inferred from homology"/>
<dbReference type="InterPro" id="IPR039425">
    <property type="entry name" value="RNA_pol_sigma-70-like"/>
</dbReference>
<keyword evidence="5" id="KW-0812">Transmembrane</keyword>
<dbReference type="GO" id="GO:0006352">
    <property type="term" value="P:DNA-templated transcription initiation"/>
    <property type="evidence" value="ECO:0007669"/>
    <property type="project" value="InterPro"/>
</dbReference>
<evidence type="ECO:0000256" key="3">
    <source>
        <dbReference type="ARBA" id="ARBA00023082"/>
    </source>
</evidence>
<reference evidence="9 10" key="1">
    <citation type="submission" date="2018-10" db="EMBL/GenBank/DDBJ databases">
        <authorList>
            <person name="Zhang X."/>
        </authorList>
    </citation>
    <scope>NUCLEOTIDE SEQUENCE [LARGE SCALE GENOMIC DNA]</scope>
    <source>
        <strain evidence="9 10">SK-G1</strain>
    </source>
</reference>
<dbReference type="PANTHER" id="PTHR43133:SF60">
    <property type="entry name" value="RNA POLYMERASE SIGMA FACTOR SIGV"/>
    <property type="match status" value="1"/>
</dbReference>
<evidence type="ECO:0000256" key="4">
    <source>
        <dbReference type="ARBA" id="ARBA00023163"/>
    </source>
</evidence>
<evidence type="ECO:0000313" key="9">
    <source>
        <dbReference type="EMBL" id="AYO29464.1"/>
    </source>
</evidence>
<gene>
    <name evidence="9" type="ORF">D2962_01530</name>
</gene>
<dbReference type="Pfam" id="PF08281">
    <property type="entry name" value="Sigma70_r4_2"/>
    <property type="match status" value="1"/>
</dbReference>
<evidence type="ECO:0000313" key="10">
    <source>
        <dbReference type="Proteomes" id="UP000280960"/>
    </source>
</evidence>
<dbReference type="GO" id="GO:0003677">
    <property type="term" value="F:DNA binding"/>
    <property type="evidence" value="ECO:0007669"/>
    <property type="project" value="InterPro"/>
</dbReference>
<name>A0A3G2R1X5_9FIRM</name>
<dbReference type="Pfam" id="PF04542">
    <property type="entry name" value="Sigma70_r2"/>
    <property type="match status" value="1"/>
</dbReference>
<keyword evidence="5" id="KW-0472">Membrane</keyword>
<dbReference type="KEGG" id="bacg:D2962_01530"/>
<keyword evidence="10" id="KW-1185">Reference proteome</keyword>
<comment type="similarity">
    <text evidence="1">Belongs to the sigma-70 factor family. ECF subfamily.</text>
</comment>
<dbReference type="InterPro" id="IPR014284">
    <property type="entry name" value="RNA_pol_sigma-70_dom"/>
</dbReference>
<dbReference type="InterPro" id="IPR013324">
    <property type="entry name" value="RNA_pol_sigma_r3/r4-like"/>
</dbReference>
<dbReference type="Pfam" id="PF14285">
    <property type="entry name" value="DUF4367"/>
    <property type="match status" value="1"/>
</dbReference>
<feature type="transmembrane region" description="Helical" evidence="5">
    <location>
        <begin position="229"/>
        <end position="252"/>
    </location>
</feature>
<keyword evidence="2" id="KW-0805">Transcription regulation</keyword>
<dbReference type="Gene3D" id="1.10.10.10">
    <property type="entry name" value="Winged helix-like DNA-binding domain superfamily/Winged helix DNA-binding domain"/>
    <property type="match status" value="1"/>
</dbReference>
<evidence type="ECO:0000256" key="2">
    <source>
        <dbReference type="ARBA" id="ARBA00023015"/>
    </source>
</evidence>
<dbReference type="SUPFAM" id="SSF88659">
    <property type="entry name" value="Sigma3 and sigma4 domains of RNA polymerase sigma factors"/>
    <property type="match status" value="1"/>
</dbReference>
<dbReference type="Gene3D" id="1.10.1740.10">
    <property type="match status" value="1"/>
</dbReference>
<dbReference type="RefSeq" id="WP_122013896.1">
    <property type="nucleotide sequence ID" value="NZ_CP033169.1"/>
</dbReference>
<evidence type="ECO:0000259" key="7">
    <source>
        <dbReference type="Pfam" id="PF08281"/>
    </source>
</evidence>
<dbReference type="AlphaFoldDB" id="A0A3G2R1X5"/>
<dbReference type="SUPFAM" id="SSF88946">
    <property type="entry name" value="Sigma2 domain of RNA polymerase sigma factors"/>
    <property type="match status" value="1"/>
</dbReference>
<dbReference type="InterPro" id="IPR036388">
    <property type="entry name" value="WH-like_DNA-bd_sf"/>
</dbReference>
<organism evidence="9 10">
    <name type="scientific">Biomaibacter acetigenes</name>
    <dbReference type="NCBI Taxonomy" id="2316383"/>
    <lineage>
        <taxon>Bacteria</taxon>
        <taxon>Bacillati</taxon>
        <taxon>Bacillota</taxon>
        <taxon>Clostridia</taxon>
        <taxon>Thermosediminibacterales</taxon>
        <taxon>Tepidanaerobacteraceae</taxon>
        <taxon>Biomaibacter</taxon>
    </lineage>
</organism>
<accession>A0A3G2R1X5</accession>
<dbReference type="PANTHER" id="PTHR43133">
    <property type="entry name" value="RNA POLYMERASE ECF-TYPE SIGMA FACTO"/>
    <property type="match status" value="1"/>
</dbReference>
<evidence type="ECO:0000256" key="1">
    <source>
        <dbReference type="ARBA" id="ARBA00010641"/>
    </source>
</evidence>
<evidence type="ECO:0000259" key="8">
    <source>
        <dbReference type="Pfam" id="PF14285"/>
    </source>
</evidence>
<feature type="domain" description="DUF4367" evidence="8">
    <location>
        <begin position="313"/>
        <end position="424"/>
    </location>
</feature>
<dbReference type="InterPro" id="IPR025377">
    <property type="entry name" value="DUF4367"/>
</dbReference>
<dbReference type="NCBIfam" id="TIGR02937">
    <property type="entry name" value="sigma70-ECF"/>
    <property type="match status" value="1"/>
</dbReference>
<sequence length="425" mass="49240">MENSDLFEMLYDKYFDKIYKSTYMITLNDSIAEDAVQEAFIAAFNNFDRLRDIKKFHAWVAVIASNKAIDMIRKSSRIYPSDQIDNLQQKYYFEDPLDLILDKENKLKIINALNKLNLSYRQVVILRYYYDLPFKDIGEVLGISAAAVKSRFHRAKKHIKEIVGIPKITGGARSYMKEYKDEFDMYFSEQIKKISDDIISPDKKRIWLKIKKELNVSKKVKKQVWVKRTLAAAAVLLVFFMGFVAGTGNSAFAGHGFFKTIKSFFGNVVNISGITQTEKDTLQGQKETNAVSEKTYRSPDEVQKMLDYEIVFPAYIPDGYRLSGVFIRDENSRMSSIELKYEASNNDRYFTVEETPVTRPTAFSYNFRKNNTDVKTVYLNGFEATLIWFKKNDTRQLLWHTPAMFYSISGPLAEEEIISIGKSIR</sequence>
<dbReference type="CDD" id="cd06171">
    <property type="entry name" value="Sigma70_r4"/>
    <property type="match status" value="1"/>
</dbReference>